<accession>A0A1D7QCW1</accession>
<dbReference type="AlphaFoldDB" id="A0A1D7QCW1"/>
<dbReference type="KEGG" id="psty:BFS30_04800"/>
<dbReference type="EMBL" id="CP017141">
    <property type="protein sequence ID" value="AOM76531.1"/>
    <property type="molecule type" value="Genomic_DNA"/>
</dbReference>
<proteinExistence type="predicted"/>
<keyword evidence="1" id="KW-0812">Transmembrane</keyword>
<dbReference type="OrthoDB" id="676730at2"/>
<protein>
    <recommendedName>
        <fullName evidence="4">Type II secretion system protein GspC N-terminal domain-containing protein</fullName>
    </recommendedName>
</protein>
<organism evidence="2 3">
    <name type="scientific">Pedobacter steynii</name>
    <dbReference type="NCBI Taxonomy" id="430522"/>
    <lineage>
        <taxon>Bacteria</taxon>
        <taxon>Pseudomonadati</taxon>
        <taxon>Bacteroidota</taxon>
        <taxon>Sphingobacteriia</taxon>
        <taxon>Sphingobacteriales</taxon>
        <taxon>Sphingobacteriaceae</taxon>
        <taxon>Pedobacter</taxon>
    </lineage>
</organism>
<evidence type="ECO:0008006" key="4">
    <source>
        <dbReference type="Google" id="ProtNLM"/>
    </source>
</evidence>
<evidence type="ECO:0000256" key="1">
    <source>
        <dbReference type="SAM" id="Phobius"/>
    </source>
</evidence>
<reference evidence="2 3" key="1">
    <citation type="submission" date="2016-08" db="EMBL/GenBank/DDBJ databases">
        <authorList>
            <person name="Seilhamer J.J."/>
        </authorList>
    </citation>
    <scope>NUCLEOTIDE SEQUENCE [LARGE SCALE GENOMIC DNA]</scope>
    <source>
        <strain evidence="2 3">DX4</strain>
    </source>
</reference>
<dbReference type="RefSeq" id="WP_069378227.1">
    <property type="nucleotide sequence ID" value="NZ_CP017141.1"/>
</dbReference>
<sequence length="164" mass="18751">MQAVKNKKLTYLLICAVIVVWGIILYRVFASQQEEDVPVKSKMAVEKRDSYDQYIIKEDTFKLALNYKDPFLGAEEAGVKTANLEPQTVNVIPPPFDPPINWEIIKYLGYVVNPDTKKLVSIVSVNGNERMLSDGEFLEGVKVLKNKRDSILVSWQGKKKYIKR</sequence>
<dbReference type="Proteomes" id="UP000094313">
    <property type="component" value="Chromosome"/>
</dbReference>
<name>A0A1D7QCW1_9SPHI</name>
<feature type="transmembrane region" description="Helical" evidence="1">
    <location>
        <begin position="9"/>
        <end position="29"/>
    </location>
</feature>
<gene>
    <name evidence="2" type="ORF">BFS30_04800</name>
</gene>
<keyword evidence="3" id="KW-1185">Reference proteome</keyword>
<evidence type="ECO:0000313" key="2">
    <source>
        <dbReference type="EMBL" id="AOM76531.1"/>
    </source>
</evidence>
<keyword evidence="1" id="KW-1133">Transmembrane helix</keyword>
<keyword evidence="1" id="KW-0472">Membrane</keyword>
<evidence type="ECO:0000313" key="3">
    <source>
        <dbReference type="Proteomes" id="UP000094313"/>
    </source>
</evidence>